<dbReference type="InterPro" id="IPR011043">
    <property type="entry name" value="Gal_Oxase/kelch_b-propeller"/>
</dbReference>
<evidence type="ECO:0000313" key="4">
    <source>
        <dbReference type="Proteomes" id="UP001386955"/>
    </source>
</evidence>
<feature type="region of interest" description="Disordered" evidence="1">
    <location>
        <begin position="1"/>
        <end position="32"/>
    </location>
</feature>
<name>A0AAN9SK33_PSOTE</name>
<dbReference type="Proteomes" id="UP001386955">
    <property type="component" value="Unassembled WGS sequence"/>
</dbReference>
<evidence type="ECO:0000313" key="3">
    <source>
        <dbReference type="EMBL" id="KAK7395363.1"/>
    </source>
</evidence>
<evidence type="ECO:0000256" key="1">
    <source>
        <dbReference type="SAM" id="MobiDB-lite"/>
    </source>
</evidence>
<dbReference type="AlphaFoldDB" id="A0AAN9SK33"/>
<dbReference type="Pfam" id="PF03478">
    <property type="entry name" value="Beta-prop_KIB1-4"/>
    <property type="match status" value="1"/>
</dbReference>
<organism evidence="3 4">
    <name type="scientific">Psophocarpus tetragonolobus</name>
    <name type="common">Winged bean</name>
    <name type="synonym">Dolichos tetragonolobus</name>
    <dbReference type="NCBI Taxonomy" id="3891"/>
    <lineage>
        <taxon>Eukaryota</taxon>
        <taxon>Viridiplantae</taxon>
        <taxon>Streptophyta</taxon>
        <taxon>Embryophyta</taxon>
        <taxon>Tracheophyta</taxon>
        <taxon>Spermatophyta</taxon>
        <taxon>Magnoliopsida</taxon>
        <taxon>eudicotyledons</taxon>
        <taxon>Gunneridae</taxon>
        <taxon>Pentapetalae</taxon>
        <taxon>rosids</taxon>
        <taxon>fabids</taxon>
        <taxon>Fabales</taxon>
        <taxon>Fabaceae</taxon>
        <taxon>Papilionoideae</taxon>
        <taxon>50 kb inversion clade</taxon>
        <taxon>NPAAA clade</taxon>
        <taxon>indigoferoid/millettioid clade</taxon>
        <taxon>Phaseoleae</taxon>
        <taxon>Psophocarpus</taxon>
    </lineage>
</organism>
<feature type="compositionally biased region" description="Polar residues" evidence="1">
    <location>
        <begin position="8"/>
        <end position="17"/>
    </location>
</feature>
<dbReference type="EMBL" id="JAYMYS010000004">
    <property type="protein sequence ID" value="KAK7395363.1"/>
    <property type="molecule type" value="Genomic_DNA"/>
</dbReference>
<keyword evidence="4" id="KW-1185">Reference proteome</keyword>
<comment type="caution">
    <text evidence="3">The sequence shown here is derived from an EMBL/GenBank/DDBJ whole genome shotgun (WGS) entry which is preliminary data.</text>
</comment>
<feature type="domain" description="KIB1-4 beta-propeller" evidence="2">
    <location>
        <begin position="102"/>
        <end position="325"/>
    </location>
</feature>
<accession>A0AAN9SK33</accession>
<dbReference type="InterPro" id="IPR005174">
    <property type="entry name" value="KIB1-4_b-propeller"/>
</dbReference>
<proteinExistence type="predicted"/>
<dbReference type="PANTHER" id="PTHR33800">
    <property type="entry name" value="OS06G0113600 PROTEIN"/>
    <property type="match status" value="1"/>
</dbReference>
<evidence type="ECO:0000259" key="2">
    <source>
        <dbReference type="Pfam" id="PF03478"/>
    </source>
</evidence>
<gene>
    <name evidence="3" type="ORF">VNO78_15915</name>
</gene>
<protein>
    <recommendedName>
        <fullName evidence="2">KIB1-4 beta-propeller domain-containing protein</fullName>
    </recommendedName>
</protein>
<reference evidence="3 4" key="1">
    <citation type="submission" date="2024-01" db="EMBL/GenBank/DDBJ databases">
        <title>The genomes of 5 underutilized Papilionoideae crops provide insights into root nodulation and disease resistanc.</title>
        <authorList>
            <person name="Jiang F."/>
        </authorList>
    </citation>
    <scope>NUCLEOTIDE SEQUENCE [LARGE SCALE GENOMIC DNA]</scope>
    <source>
        <strain evidence="3">DUOXIRENSHENG_FW03</strain>
        <tissue evidence="3">Leaves</tissue>
    </source>
</reference>
<sequence length="379" mass="43801">MEKESDGDSTVKSNNSMPVAPSSSSSSSRKLKREIEQNNDELSWDMLDIIAKKLDIDNLFQFGAVSKSWRIFHKIYWKDFMASQAPLLVQTSFAMNSYSLYNIREQKIVLNYCYLERFRYAGYSNGNITMVDVTNNKLLLINPFTRRIKEISTLAIKGKFPFIGSNFLFASVKDSKEFIIMGIGNHYQSLHVYHSRNSSWVTYSSQDNSWMVVNCLVFRNIVYVITNKARIGVLNLNSSSLKFLRLKNTPKVNNFHIKLVNHDGELLMVDFESQQQVDVYKIDFSTRAYVKLETVGELAIFYGWTSCYALRKPVVWGYKNNFMYHLGGLHVGCEVYFEGKLFKSILATGLPPYAFISGISWVDWCFRHQHDEVDYSIVE</sequence>
<dbReference type="PANTHER" id="PTHR33800:SF13">
    <property type="entry name" value="OS06G0113600 PROTEIN"/>
    <property type="match status" value="1"/>
</dbReference>
<dbReference type="SUPFAM" id="SSF50965">
    <property type="entry name" value="Galactose oxidase, central domain"/>
    <property type="match status" value="1"/>
</dbReference>